<dbReference type="Pfam" id="PF08241">
    <property type="entry name" value="Methyltransf_11"/>
    <property type="match status" value="1"/>
</dbReference>
<evidence type="ECO:0000313" key="3">
    <source>
        <dbReference type="EMBL" id="MBB6730498.1"/>
    </source>
</evidence>
<feature type="transmembrane region" description="Helical" evidence="1">
    <location>
        <begin position="21"/>
        <end position="43"/>
    </location>
</feature>
<gene>
    <name evidence="3" type="ORF">H7C18_06245</name>
</gene>
<keyword evidence="3" id="KW-0489">Methyltransferase</keyword>
<organism evidence="3 4">
    <name type="scientific">Cohnella zeiphila</name>
    <dbReference type="NCBI Taxonomy" id="2761120"/>
    <lineage>
        <taxon>Bacteria</taxon>
        <taxon>Bacillati</taxon>
        <taxon>Bacillota</taxon>
        <taxon>Bacilli</taxon>
        <taxon>Bacillales</taxon>
        <taxon>Paenibacillaceae</taxon>
        <taxon>Cohnella</taxon>
    </lineage>
</organism>
<dbReference type="Proteomes" id="UP000564644">
    <property type="component" value="Unassembled WGS sequence"/>
</dbReference>
<dbReference type="CDD" id="cd02440">
    <property type="entry name" value="AdoMet_MTases"/>
    <property type="match status" value="1"/>
</dbReference>
<keyword evidence="1" id="KW-0812">Transmembrane</keyword>
<dbReference type="PANTHER" id="PTHR45277">
    <property type="entry name" value="EXPRESSED PROTEIN"/>
    <property type="match status" value="1"/>
</dbReference>
<dbReference type="InterPro" id="IPR029063">
    <property type="entry name" value="SAM-dependent_MTases_sf"/>
</dbReference>
<dbReference type="AlphaFoldDB" id="A0A7X0SIA1"/>
<dbReference type="EMBL" id="JACJVO010000007">
    <property type="protein sequence ID" value="MBB6730498.1"/>
    <property type="molecule type" value="Genomic_DNA"/>
</dbReference>
<keyword evidence="1" id="KW-1133">Transmembrane helix</keyword>
<dbReference type="RefSeq" id="WP_185128158.1">
    <property type="nucleotide sequence ID" value="NZ_JACJVO010000007.1"/>
</dbReference>
<dbReference type="InterPro" id="IPR013216">
    <property type="entry name" value="Methyltransf_11"/>
</dbReference>
<feature type="transmembrane region" description="Helical" evidence="1">
    <location>
        <begin position="49"/>
        <end position="67"/>
    </location>
</feature>
<proteinExistence type="predicted"/>
<name>A0A7X0SIA1_9BACL</name>
<dbReference type="SUPFAM" id="SSF53335">
    <property type="entry name" value="S-adenosyl-L-methionine-dependent methyltransferases"/>
    <property type="match status" value="1"/>
</dbReference>
<keyword evidence="1" id="KW-0472">Membrane</keyword>
<accession>A0A7X0SIA1</accession>
<keyword evidence="4" id="KW-1185">Reference proteome</keyword>
<feature type="domain" description="Methyltransferase type 11" evidence="2">
    <location>
        <begin position="93"/>
        <end position="200"/>
    </location>
</feature>
<evidence type="ECO:0000259" key="2">
    <source>
        <dbReference type="Pfam" id="PF08241"/>
    </source>
</evidence>
<protein>
    <submittedName>
        <fullName evidence="3">Methyltransferase domain-containing protein</fullName>
    </submittedName>
</protein>
<evidence type="ECO:0000256" key="1">
    <source>
        <dbReference type="SAM" id="Phobius"/>
    </source>
</evidence>
<dbReference type="Gene3D" id="3.40.50.150">
    <property type="entry name" value="Vaccinia Virus protein VP39"/>
    <property type="match status" value="1"/>
</dbReference>
<dbReference type="GO" id="GO:0008757">
    <property type="term" value="F:S-adenosylmethionine-dependent methyltransferase activity"/>
    <property type="evidence" value="ECO:0007669"/>
    <property type="project" value="InterPro"/>
</dbReference>
<evidence type="ECO:0000313" key="4">
    <source>
        <dbReference type="Proteomes" id="UP000564644"/>
    </source>
</evidence>
<keyword evidence="3" id="KW-0808">Transferase</keyword>
<dbReference type="GO" id="GO:0032259">
    <property type="term" value="P:methylation"/>
    <property type="evidence" value="ECO:0007669"/>
    <property type="project" value="UniProtKB-KW"/>
</dbReference>
<dbReference type="PANTHER" id="PTHR45277:SF1">
    <property type="entry name" value="EXPRESSED PROTEIN"/>
    <property type="match status" value="1"/>
</dbReference>
<reference evidence="3 4" key="1">
    <citation type="submission" date="2020-08" db="EMBL/GenBank/DDBJ databases">
        <title>Cohnella phylogeny.</title>
        <authorList>
            <person name="Dunlap C."/>
        </authorList>
    </citation>
    <scope>NUCLEOTIDE SEQUENCE [LARGE SCALE GENOMIC DNA]</scope>
    <source>
        <strain evidence="3 4">CBP 2801</strain>
    </source>
</reference>
<sequence>MAGKKERGNYGIDAPNVVRSLCAIGAILIAAAAAALDLLNGVWLKALSVWGGAIGVLCWAEAAWMLWSSKRGKRKVVRKLIEALRLSPDDSVLDVGCGRGMVLTGVAKRLIGGKAVGIDIWNANDQSGNSPGATMRNAAAEGVSDRIQVVNADARRLPFEDGAFDAVASSLAIHNISERRERRKAIKEIVRVTGPNGRIALLDFRNVREYAEAMSEAGLAEVRVSGLHFSMFPPVRIVTGTKS</sequence>
<comment type="caution">
    <text evidence="3">The sequence shown here is derived from an EMBL/GenBank/DDBJ whole genome shotgun (WGS) entry which is preliminary data.</text>
</comment>